<dbReference type="Proteomes" id="UP000199002">
    <property type="component" value="Unassembled WGS sequence"/>
</dbReference>
<gene>
    <name evidence="2" type="ORF">SAMN05421875_1282</name>
</gene>
<dbReference type="AlphaFoldDB" id="A0A1H4DTZ5"/>
<dbReference type="GeneID" id="34235005"/>
<evidence type="ECO:0000259" key="1">
    <source>
        <dbReference type="Pfam" id="PF00899"/>
    </source>
</evidence>
<proteinExistence type="predicted"/>
<sequence>MEHSIHPELLTKQVNVLVVGAGGTGSRVIEALVNLHRALIAKGHPGGLNVTAMDADIVSQSNIGRQAFYQPDVGTYKAITLVNRANMALNGTAVWKASTDLLDESTNLRDFQLVIGAVDNRLARYAIMQAMMKTSYKMAYWLDFGNKTSQGQAILGEIAADRRAMREINRLPHAGELFPDLVNPLVTNDDDGPSCSLAEALERQSLYINQAVTIQGMSILWNLFTKGVINNHGAFIDLDQSTVLPMRIDPTHWARFGFKPKAPRKKAQTA</sequence>
<organism evidence="2 3">
    <name type="scientific">Acidovorax soli</name>
    <dbReference type="NCBI Taxonomy" id="592050"/>
    <lineage>
        <taxon>Bacteria</taxon>
        <taxon>Pseudomonadati</taxon>
        <taxon>Pseudomonadota</taxon>
        <taxon>Betaproteobacteria</taxon>
        <taxon>Burkholderiales</taxon>
        <taxon>Comamonadaceae</taxon>
        <taxon>Acidovorax</taxon>
    </lineage>
</organism>
<dbReference type="InterPro" id="IPR045886">
    <property type="entry name" value="ThiF/MoeB/HesA"/>
</dbReference>
<dbReference type="NCBIfam" id="TIGR03736">
    <property type="entry name" value="PRTRC_ThiF"/>
    <property type="match status" value="1"/>
</dbReference>
<evidence type="ECO:0000313" key="3">
    <source>
        <dbReference type="Proteomes" id="UP000199002"/>
    </source>
</evidence>
<name>A0A1H4DTZ5_9BURK</name>
<keyword evidence="3" id="KW-1185">Reference proteome</keyword>
<dbReference type="PANTHER" id="PTHR10953:SF247">
    <property type="entry name" value="SLL6053 PROTEIN"/>
    <property type="match status" value="1"/>
</dbReference>
<dbReference type="InterPro" id="IPR022500">
    <property type="entry name" value="PRTRC_ThiF"/>
</dbReference>
<dbReference type="SUPFAM" id="SSF69572">
    <property type="entry name" value="Activating enzymes of the ubiquitin-like proteins"/>
    <property type="match status" value="1"/>
</dbReference>
<dbReference type="GO" id="GO:0005737">
    <property type="term" value="C:cytoplasm"/>
    <property type="evidence" value="ECO:0007669"/>
    <property type="project" value="TreeGrafter"/>
</dbReference>
<reference evidence="3" key="1">
    <citation type="submission" date="2016-10" db="EMBL/GenBank/DDBJ databases">
        <authorList>
            <person name="Varghese N."/>
            <person name="Submissions S."/>
        </authorList>
    </citation>
    <scope>NUCLEOTIDE SEQUENCE [LARGE SCALE GENOMIC DNA]</scope>
    <source>
        <strain evidence="3">DSM 25157</strain>
    </source>
</reference>
<dbReference type="GO" id="GO:0004792">
    <property type="term" value="F:thiosulfate-cyanide sulfurtransferase activity"/>
    <property type="evidence" value="ECO:0007669"/>
    <property type="project" value="TreeGrafter"/>
</dbReference>
<dbReference type="InterPro" id="IPR000594">
    <property type="entry name" value="ThiF_NAD_FAD-bd"/>
</dbReference>
<dbReference type="Pfam" id="PF00899">
    <property type="entry name" value="ThiF"/>
    <property type="match status" value="1"/>
</dbReference>
<accession>A0A1H4DTZ5</accession>
<dbReference type="Gene3D" id="3.40.50.720">
    <property type="entry name" value="NAD(P)-binding Rossmann-like Domain"/>
    <property type="match status" value="1"/>
</dbReference>
<feature type="domain" description="THIF-type NAD/FAD binding fold" evidence="1">
    <location>
        <begin position="12"/>
        <end position="137"/>
    </location>
</feature>
<dbReference type="InterPro" id="IPR035985">
    <property type="entry name" value="Ubiquitin-activating_enz"/>
</dbReference>
<dbReference type="CDD" id="cd01483">
    <property type="entry name" value="E1_enzyme_family"/>
    <property type="match status" value="1"/>
</dbReference>
<dbReference type="GO" id="GO:0016779">
    <property type="term" value="F:nucleotidyltransferase activity"/>
    <property type="evidence" value="ECO:0007669"/>
    <property type="project" value="TreeGrafter"/>
</dbReference>
<dbReference type="GO" id="GO:0008641">
    <property type="term" value="F:ubiquitin-like modifier activating enzyme activity"/>
    <property type="evidence" value="ECO:0007669"/>
    <property type="project" value="InterPro"/>
</dbReference>
<dbReference type="STRING" id="592050.SAMN05421875_1282"/>
<dbReference type="EMBL" id="FNQJ01000028">
    <property type="protein sequence ID" value="SEA75988.1"/>
    <property type="molecule type" value="Genomic_DNA"/>
</dbReference>
<dbReference type="PANTHER" id="PTHR10953">
    <property type="entry name" value="UBIQUITIN-ACTIVATING ENZYME E1"/>
    <property type="match status" value="1"/>
</dbReference>
<protein>
    <submittedName>
        <fullName evidence="2">PRTRC system ThiF family protein</fullName>
    </submittedName>
</protein>
<evidence type="ECO:0000313" key="2">
    <source>
        <dbReference type="EMBL" id="SEA75988.1"/>
    </source>
</evidence>
<dbReference type="RefSeq" id="WP_092699979.1">
    <property type="nucleotide sequence ID" value="NZ_FNQJ01000028.1"/>
</dbReference>